<name>A0A6J7KAI5_9ZZZZ</name>
<dbReference type="NCBIfam" id="TIGR01683">
    <property type="entry name" value="thiS"/>
    <property type="match status" value="1"/>
</dbReference>
<reference evidence="1" key="1">
    <citation type="submission" date="2020-05" db="EMBL/GenBank/DDBJ databases">
        <authorList>
            <person name="Chiriac C."/>
            <person name="Salcher M."/>
            <person name="Ghai R."/>
            <person name="Kavagutti S V."/>
        </authorList>
    </citation>
    <scope>NUCLEOTIDE SEQUENCE</scope>
</reference>
<dbReference type="AlphaFoldDB" id="A0A6J7KAI5"/>
<dbReference type="Pfam" id="PF02597">
    <property type="entry name" value="ThiS"/>
    <property type="match status" value="1"/>
</dbReference>
<gene>
    <name evidence="1" type="ORF">UFOPK3564_03572</name>
</gene>
<dbReference type="InterPro" id="IPR016155">
    <property type="entry name" value="Mopterin_synth/thiamin_S_b"/>
</dbReference>
<dbReference type="CDD" id="cd00565">
    <property type="entry name" value="Ubl_ThiS"/>
    <property type="match status" value="1"/>
</dbReference>
<dbReference type="InterPro" id="IPR003749">
    <property type="entry name" value="ThiS/MoaD-like"/>
</dbReference>
<accession>A0A6J7KAI5</accession>
<sequence length="71" mass="7153">MPEPATVHVNGEARDAAGRSVAELVVDLGLPGDGRGVAVAIAGEVVPRGTWPSRTLVAGEHVEVLVAMQGG</sequence>
<evidence type="ECO:0000313" key="1">
    <source>
        <dbReference type="EMBL" id="CAB4952517.1"/>
    </source>
</evidence>
<proteinExistence type="predicted"/>
<protein>
    <submittedName>
        <fullName evidence="1">Unannotated protein</fullName>
    </submittedName>
</protein>
<dbReference type="SUPFAM" id="SSF54285">
    <property type="entry name" value="MoaD/ThiS"/>
    <property type="match status" value="1"/>
</dbReference>
<dbReference type="EMBL" id="CAFBMK010000360">
    <property type="protein sequence ID" value="CAB4952517.1"/>
    <property type="molecule type" value="Genomic_DNA"/>
</dbReference>
<organism evidence="1">
    <name type="scientific">freshwater metagenome</name>
    <dbReference type="NCBI Taxonomy" id="449393"/>
    <lineage>
        <taxon>unclassified sequences</taxon>
        <taxon>metagenomes</taxon>
        <taxon>ecological metagenomes</taxon>
    </lineage>
</organism>
<dbReference type="InterPro" id="IPR010035">
    <property type="entry name" value="Thi_S"/>
</dbReference>
<dbReference type="Gene3D" id="3.10.20.30">
    <property type="match status" value="1"/>
</dbReference>
<dbReference type="InterPro" id="IPR012675">
    <property type="entry name" value="Beta-grasp_dom_sf"/>
</dbReference>